<evidence type="ECO:0000313" key="3">
    <source>
        <dbReference type="Proteomes" id="UP000691718"/>
    </source>
</evidence>
<organism evidence="2 3">
    <name type="scientific">Parnassius apollo</name>
    <name type="common">Apollo butterfly</name>
    <name type="synonym">Papilio apollo</name>
    <dbReference type="NCBI Taxonomy" id="110799"/>
    <lineage>
        <taxon>Eukaryota</taxon>
        <taxon>Metazoa</taxon>
        <taxon>Ecdysozoa</taxon>
        <taxon>Arthropoda</taxon>
        <taxon>Hexapoda</taxon>
        <taxon>Insecta</taxon>
        <taxon>Pterygota</taxon>
        <taxon>Neoptera</taxon>
        <taxon>Endopterygota</taxon>
        <taxon>Lepidoptera</taxon>
        <taxon>Glossata</taxon>
        <taxon>Ditrysia</taxon>
        <taxon>Papilionoidea</taxon>
        <taxon>Papilionidae</taxon>
        <taxon>Parnassiinae</taxon>
        <taxon>Parnassini</taxon>
        <taxon>Parnassius</taxon>
        <taxon>Parnassius</taxon>
    </lineage>
</organism>
<evidence type="ECO:0000313" key="2">
    <source>
        <dbReference type="EMBL" id="CAG4977992.1"/>
    </source>
</evidence>
<dbReference type="EMBL" id="CAJQZP010000693">
    <property type="protein sequence ID" value="CAG4977992.1"/>
    <property type="molecule type" value="Genomic_DNA"/>
</dbReference>
<dbReference type="AlphaFoldDB" id="A0A8S3WS47"/>
<protein>
    <submittedName>
        <fullName evidence="2">(apollo) hypothetical protein</fullName>
    </submittedName>
</protein>
<comment type="caution">
    <text evidence="2">The sequence shown here is derived from an EMBL/GenBank/DDBJ whole genome shotgun (WGS) entry which is preliminary data.</text>
</comment>
<accession>A0A8S3WS47</accession>
<gene>
    <name evidence="2" type="ORF">PAPOLLO_LOCUS9529</name>
</gene>
<sequence>MMDRRVLPENLFPQGLGGALRCRESAARLRGEQSNALGTLAVAATNCSNSKISGAVVVDGDSGEEAWTVMAVMATRARGRRKREGVGLVRRVHVRSPARASRQNNTCCGNSGEKHSRIEPRHAPAADTATQSPQTAKRYRHSHIQNLIFAYCDFNYNGSANFNSFKY</sequence>
<evidence type="ECO:0000256" key="1">
    <source>
        <dbReference type="SAM" id="MobiDB-lite"/>
    </source>
</evidence>
<keyword evidence="3" id="KW-1185">Reference proteome</keyword>
<feature type="region of interest" description="Disordered" evidence="1">
    <location>
        <begin position="97"/>
        <end position="138"/>
    </location>
</feature>
<dbReference type="Proteomes" id="UP000691718">
    <property type="component" value="Unassembled WGS sequence"/>
</dbReference>
<proteinExistence type="predicted"/>
<feature type="compositionally biased region" description="Basic and acidic residues" evidence="1">
    <location>
        <begin position="112"/>
        <end position="124"/>
    </location>
</feature>
<name>A0A8S3WS47_PARAO</name>
<reference evidence="2" key="1">
    <citation type="submission" date="2021-04" db="EMBL/GenBank/DDBJ databases">
        <authorList>
            <person name="Tunstrom K."/>
        </authorList>
    </citation>
    <scope>NUCLEOTIDE SEQUENCE</scope>
</reference>